<dbReference type="PRINTS" id="PR00036">
    <property type="entry name" value="HTHLACI"/>
</dbReference>
<sequence>MNIYEVAERAGVSIATVSRVINRSAKVSSATRAKVEKVLEEMEYTPSAVARSLATNATRLVGILCADNRDPAFAESIFYAEQTLAAEGYDCLMGNATGDLKQKDYYIKGLLERKADGVLMFGASFEDEGEQNLLRLAAKRMPVVMVASSTKAKEVYQVTSKEDMAVASIVKGLALSGHKHFAYLYDATSPSARIKLNGFERGLEESGLGGANGAAVRVAKGFHGGFTGARWLIDHGLFFTALLTSEDALAAGALKALIQSGRRVPDDVCVFGHNNSELCLCTEPSLSSVDNRMEELARLGVRTLQSAMNSSKKPLQVAQIPAKIVQRDSSVPFDVE</sequence>
<dbReference type="CDD" id="cd06267">
    <property type="entry name" value="PBP1_LacI_sugar_binding-like"/>
    <property type="match status" value="1"/>
</dbReference>
<evidence type="ECO:0000313" key="6">
    <source>
        <dbReference type="EMBL" id="MBC8531510.1"/>
    </source>
</evidence>
<evidence type="ECO:0000313" key="7">
    <source>
        <dbReference type="Proteomes" id="UP000623172"/>
    </source>
</evidence>
<dbReference type="GO" id="GO:0003700">
    <property type="term" value="F:DNA-binding transcription factor activity"/>
    <property type="evidence" value="ECO:0007669"/>
    <property type="project" value="TreeGrafter"/>
</dbReference>
<dbReference type="InterPro" id="IPR001387">
    <property type="entry name" value="Cro/C1-type_HTH"/>
</dbReference>
<gene>
    <name evidence="6" type="ORF">H8696_06570</name>
</gene>
<dbReference type="GO" id="GO:0000976">
    <property type="term" value="F:transcription cis-regulatory region binding"/>
    <property type="evidence" value="ECO:0007669"/>
    <property type="project" value="TreeGrafter"/>
</dbReference>
<dbReference type="AlphaFoldDB" id="A0A926D6Z5"/>
<feature type="domain" description="HTH lacI-type" evidence="4">
    <location>
        <begin position="1"/>
        <end position="55"/>
    </location>
</feature>
<keyword evidence="1" id="KW-0805">Transcription regulation</keyword>
<dbReference type="CDD" id="cd01392">
    <property type="entry name" value="HTH_LacI"/>
    <property type="match status" value="1"/>
</dbReference>
<dbReference type="InterPro" id="IPR028082">
    <property type="entry name" value="Peripla_BP_I"/>
</dbReference>
<proteinExistence type="predicted"/>
<accession>A0A926D6Z5</accession>
<name>A0A926D6Z5_9FIRM</name>
<organism evidence="6 7">
    <name type="scientific">Gehongia tenuis</name>
    <dbReference type="NCBI Taxonomy" id="2763655"/>
    <lineage>
        <taxon>Bacteria</taxon>
        <taxon>Bacillati</taxon>
        <taxon>Bacillota</taxon>
        <taxon>Clostridia</taxon>
        <taxon>Christensenellales</taxon>
        <taxon>Christensenellaceae</taxon>
        <taxon>Gehongia</taxon>
    </lineage>
</organism>
<evidence type="ECO:0000259" key="5">
    <source>
        <dbReference type="PROSITE" id="PS50943"/>
    </source>
</evidence>
<dbReference type="PROSITE" id="PS50943">
    <property type="entry name" value="HTH_CROC1"/>
    <property type="match status" value="1"/>
</dbReference>
<evidence type="ECO:0000256" key="1">
    <source>
        <dbReference type="ARBA" id="ARBA00023015"/>
    </source>
</evidence>
<dbReference type="RefSeq" id="WP_249316126.1">
    <property type="nucleotide sequence ID" value="NZ_JACRSR010000002.1"/>
</dbReference>
<reference evidence="6" key="1">
    <citation type="submission" date="2020-08" db="EMBL/GenBank/DDBJ databases">
        <title>Genome public.</title>
        <authorList>
            <person name="Liu C."/>
            <person name="Sun Q."/>
        </authorList>
    </citation>
    <scope>NUCLEOTIDE SEQUENCE</scope>
    <source>
        <strain evidence="6">NSJ-53</strain>
    </source>
</reference>
<dbReference type="EMBL" id="JACRSR010000002">
    <property type="protein sequence ID" value="MBC8531510.1"/>
    <property type="molecule type" value="Genomic_DNA"/>
</dbReference>
<dbReference type="Pfam" id="PF00356">
    <property type="entry name" value="LacI"/>
    <property type="match status" value="1"/>
</dbReference>
<keyword evidence="2 6" id="KW-0238">DNA-binding</keyword>
<dbReference type="InterPro" id="IPR010982">
    <property type="entry name" value="Lambda_DNA-bd_dom_sf"/>
</dbReference>
<dbReference type="SMART" id="SM00354">
    <property type="entry name" value="HTH_LACI"/>
    <property type="match status" value="1"/>
</dbReference>
<comment type="caution">
    <text evidence="6">The sequence shown here is derived from an EMBL/GenBank/DDBJ whole genome shotgun (WGS) entry which is preliminary data.</text>
</comment>
<dbReference type="SUPFAM" id="SSF47413">
    <property type="entry name" value="lambda repressor-like DNA-binding domains"/>
    <property type="match status" value="1"/>
</dbReference>
<dbReference type="PROSITE" id="PS50932">
    <property type="entry name" value="HTH_LACI_2"/>
    <property type="match status" value="1"/>
</dbReference>
<dbReference type="Gene3D" id="1.10.260.40">
    <property type="entry name" value="lambda repressor-like DNA-binding domains"/>
    <property type="match status" value="1"/>
</dbReference>
<dbReference type="Gene3D" id="3.40.50.2300">
    <property type="match status" value="2"/>
</dbReference>
<dbReference type="PANTHER" id="PTHR30146">
    <property type="entry name" value="LACI-RELATED TRANSCRIPTIONAL REPRESSOR"/>
    <property type="match status" value="1"/>
</dbReference>
<keyword evidence="3" id="KW-0804">Transcription</keyword>
<dbReference type="InterPro" id="IPR000843">
    <property type="entry name" value="HTH_LacI"/>
</dbReference>
<evidence type="ECO:0000259" key="4">
    <source>
        <dbReference type="PROSITE" id="PS50932"/>
    </source>
</evidence>
<keyword evidence="7" id="KW-1185">Reference proteome</keyword>
<dbReference type="SUPFAM" id="SSF53822">
    <property type="entry name" value="Periplasmic binding protein-like I"/>
    <property type="match status" value="1"/>
</dbReference>
<dbReference type="Proteomes" id="UP000623172">
    <property type="component" value="Unassembled WGS sequence"/>
</dbReference>
<dbReference type="PANTHER" id="PTHR30146:SF153">
    <property type="entry name" value="LACTOSE OPERON REPRESSOR"/>
    <property type="match status" value="1"/>
</dbReference>
<dbReference type="InterPro" id="IPR046335">
    <property type="entry name" value="LacI/GalR-like_sensor"/>
</dbReference>
<feature type="domain" description="HTH cro/C1-type" evidence="5">
    <location>
        <begin position="1"/>
        <end position="49"/>
    </location>
</feature>
<protein>
    <submittedName>
        <fullName evidence="6">LacI family DNA-binding transcriptional regulator</fullName>
    </submittedName>
</protein>
<dbReference type="Pfam" id="PF13377">
    <property type="entry name" value="Peripla_BP_3"/>
    <property type="match status" value="1"/>
</dbReference>
<evidence type="ECO:0000256" key="3">
    <source>
        <dbReference type="ARBA" id="ARBA00023163"/>
    </source>
</evidence>
<dbReference type="PROSITE" id="PS00356">
    <property type="entry name" value="HTH_LACI_1"/>
    <property type="match status" value="1"/>
</dbReference>
<evidence type="ECO:0000256" key="2">
    <source>
        <dbReference type="ARBA" id="ARBA00023125"/>
    </source>
</evidence>